<dbReference type="Proteomes" id="UP000534783">
    <property type="component" value="Unassembled WGS sequence"/>
</dbReference>
<evidence type="ECO:0000313" key="2">
    <source>
        <dbReference type="EMBL" id="NKE70848.1"/>
    </source>
</evidence>
<reference evidence="2 3" key="1">
    <citation type="journal article" date="2020" name="Nature">
        <title>Bacterial chemolithoautotrophy via manganese oxidation.</title>
        <authorList>
            <person name="Yu H."/>
            <person name="Leadbetter J.R."/>
        </authorList>
    </citation>
    <scope>NUCLEOTIDE SEQUENCE [LARGE SCALE GENOMIC DNA]</scope>
    <source>
        <strain evidence="2 3">Mn-1</strain>
    </source>
</reference>
<dbReference type="EMBL" id="VTOW01000001">
    <property type="protein sequence ID" value="NKE70848.1"/>
    <property type="molecule type" value="Genomic_DNA"/>
</dbReference>
<organism evidence="2 3">
    <name type="scientific">Candidatus Manganitrophus noduliformans</name>
    <dbReference type="NCBI Taxonomy" id="2606439"/>
    <lineage>
        <taxon>Bacteria</taxon>
        <taxon>Pseudomonadati</taxon>
        <taxon>Nitrospirota</taxon>
        <taxon>Nitrospiria</taxon>
        <taxon>Candidatus Troglogloeales</taxon>
        <taxon>Candidatus Manganitrophaceae</taxon>
        <taxon>Candidatus Manganitrophus</taxon>
    </lineage>
</organism>
<gene>
    <name evidence="2" type="ORF">MNODULE_08865</name>
</gene>
<feature type="chain" id="PRO_5030662095" evidence="1">
    <location>
        <begin position="25"/>
        <end position="156"/>
    </location>
</feature>
<sequence length="156" mass="17857">MQEIIKPFLLFSVITAFWASTAQAAIDISFKNPERYTDAGRYLGDRVSEQVIQELKEYPESLGERYLKPNQSLKIEILDIDLAGCYEPFHQGGFSDVRILREVTWPRIKVRYALEENGEVTLQKNVTEISKTKVLRSSTKASHHLILAIQRSNSTL</sequence>
<feature type="signal peptide" evidence="1">
    <location>
        <begin position="1"/>
        <end position="24"/>
    </location>
</feature>
<evidence type="ECO:0000313" key="3">
    <source>
        <dbReference type="Proteomes" id="UP000534783"/>
    </source>
</evidence>
<keyword evidence="3" id="KW-1185">Reference proteome</keyword>
<name>A0A7X6DPT1_9BACT</name>
<proteinExistence type="predicted"/>
<accession>A0A7X6DPT1</accession>
<dbReference type="AlphaFoldDB" id="A0A7X6DPT1"/>
<dbReference type="InterPro" id="IPR021557">
    <property type="entry name" value="DUF3016"/>
</dbReference>
<evidence type="ECO:0000256" key="1">
    <source>
        <dbReference type="SAM" id="SignalP"/>
    </source>
</evidence>
<dbReference type="Pfam" id="PF11454">
    <property type="entry name" value="DUF3016"/>
    <property type="match status" value="1"/>
</dbReference>
<comment type="caution">
    <text evidence="2">The sequence shown here is derived from an EMBL/GenBank/DDBJ whole genome shotgun (WGS) entry which is preliminary data.</text>
</comment>
<keyword evidence="1" id="KW-0732">Signal</keyword>
<protein>
    <submittedName>
        <fullName evidence="2">DUF3016 domain-containing protein</fullName>
    </submittedName>
</protein>
<dbReference type="RefSeq" id="WP_168059079.1">
    <property type="nucleotide sequence ID" value="NZ_VTOW01000001.1"/>
</dbReference>